<feature type="domain" description="Lysine-specific metallo-endopeptidase" evidence="17">
    <location>
        <begin position="552"/>
        <end position="682"/>
    </location>
</feature>
<comment type="cofactor">
    <cofactor evidence="14 15">
        <name>Zn(2+)</name>
        <dbReference type="ChEBI" id="CHEBI:29105"/>
    </cofactor>
    <text evidence="14 15">Binds 1 zinc ion per subunit.</text>
</comment>
<evidence type="ECO:0000256" key="6">
    <source>
        <dbReference type="ARBA" id="ARBA00022685"/>
    </source>
</evidence>
<evidence type="ECO:0000256" key="15">
    <source>
        <dbReference type="RuleBase" id="RU361126"/>
    </source>
</evidence>
<feature type="active site" evidence="13">
    <location>
        <position position="641"/>
    </location>
</feature>
<dbReference type="PANTHER" id="PTHR37016:SF3">
    <property type="entry name" value="NEUTRAL PROTEASE 2-RELATED"/>
    <property type="match status" value="1"/>
</dbReference>
<evidence type="ECO:0000259" key="17">
    <source>
        <dbReference type="SMART" id="SM01351"/>
    </source>
</evidence>
<evidence type="ECO:0000313" key="19">
    <source>
        <dbReference type="Proteomes" id="UP000275078"/>
    </source>
</evidence>
<evidence type="ECO:0000256" key="14">
    <source>
        <dbReference type="PIRSR" id="PIRSR601384-2"/>
    </source>
</evidence>
<accession>A0A3N4HX93</accession>
<feature type="binding site" evidence="14">
    <location>
        <position position="655"/>
    </location>
    <ligand>
        <name>Zn(2+)</name>
        <dbReference type="ChEBI" id="CHEBI:29105"/>
        <note>catalytic</note>
    </ligand>
</feature>
<name>A0A3N4HX93_ASCIM</name>
<sequence length="690" mass="75057">MQFFFSFSALLALSLPVFAQQTHIQQQQHHQQQQNQFPQRQTQYFPARGPDGNVIPSGGIKRYENGVLVTGSSNGVAQAPGTSQVAVVFDRQQQHQQQQQAGQSPVAIAFDRQQQQSPAAVAFDRQQQQQTGDVAAPQAVAAPVRNGGRFDRASSQANRATASPSTPLETPSDIIDRPDSIYAYGQSRHHRSPGTRQTEDEATAAIRLDILQEGLDPNHIRVRITNQGLEPIWVLKYGIARGDGLVDDYFSNLGHYYGRIHRQWKETNIPVNSDNFHYLPVDQAWQYVVNLADHYEIPPLNPTTENGLITNLSKRQTPLETYDTRRSLLTAFLQYIEAANAPDVVLTPCQLRGLRVIREVLLRTGGIPEIEDVGTGEILQDTTNATTSHRYGAPGIRPEEEVRFDRQRSRPSGEVRFDQRTGEEYTENLDPYGIFGDSPAEQRPIGSDLPDAPGAELDFSDILVNSIVPTPPPVSPGTPDLAYEGSPEALFPGEITRDVRPPNNLRPLPGLRKRAEAGSECASAAGTTARTAFRTAGSLCNRAASFALAAPENVMNKYFGSGSNSIRQIVSDRFAAIAAAALDPDVVIYNCGDTLGYCGSGDTSYSINAQDELYFCPLFFNLPPSGGGCDDSTQAGVALHELSHFESVYAPATGDSAYGPACFSLDANTAVNNADTYELFAQALGSGCIG</sequence>
<dbReference type="PANTHER" id="PTHR37016">
    <property type="match status" value="1"/>
</dbReference>
<feature type="signal peptide" evidence="15">
    <location>
        <begin position="1"/>
        <end position="19"/>
    </location>
</feature>
<keyword evidence="4 15" id="KW-0964">Secreted</keyword>
<dbReference type="EC" id="3.4.24.39" evidence="15"/>
<keyword evidence="10 14" id="KW-0862">Zinc</keyword>
<dbReference type="Proteomes" id="UP000275078">
    <property type="component" value="Unassembled WGS sequence"/>
</dbReference>
<dbReference type="AlphaFoldDB" id="A0A3N4HX93"/>
<evidence type="ECO:0000256" key="7">
    <source>
        <dbReference type="ARBA" id="ARBA00022723"/>
    </source>
</evidence>
<dbReference type="InterPro" id="IPR050414">
    <property type="entry name" value="Fungal_M35_metalloproteases"/>
</dbReference>
<keyword evidence="5 15" id="KW-0645">Protease</keyword>
<evidence type="ECO:0000256" key="8">
    <source>
        <dbReference type="ARBA" id="ARBA00022729"/>
    </source>
</evidence>
<dbReference type="GO" id="GO:0006508">
    <property type="term" value="P:proteolysis"/>
    <property type="evidence" value="ECO:0007669"/>
    <property type="project" value="UniProtKB-KW"/>
</dbReference>
<proteinExistence type="inferred from homology"/>
<dbReference type="STRING" id="1160509.A0A3N4HX93"/>
<keyword evidence="7 14" id="KW-0479">Metal-binding</keyword>
<keyword evidence="8 15" id="KW-0732">Signal</keyword>
<dbReference type="PRINTS" id="PR00768">
    <property type="entry name" value="DEUTEROLYSIN"/>
</dbReference>
<comment type="catalytic activity">
    <reaction evidence="1 15">
        <text>Preferential cleavage of bonds with hydrophobic residues in P1'. Also 3-Asn-|-Gln-4 and 8-Gly-|-Ser-9 bonds in insulin B chain.</text>
        <dbReference type="EC" id="3.4.24.39"/>
    </reaction>
</comment>
<evidence type="ECO:0000256" key="11">
    <source>
        <dbReference type="ARBA" id="ARBA00023049"/>
    </source>
</evidence>
<evidence type="ECO:0000256" key="13">
    <source>
        <dbReference type="PIRSR" id="PIRSR601384-1"/>
    </source>
</evidence>
<comment type="similarity">
    <text evidence="3 15">Belongs to the peptidase M35 family.</text>
</comment>
<dbReference type="InterPro" id="IPR029463">
    <property type="entry name" value="Lys_MEP"/>
</dbReference>
<dbReference type="CDD" id="cd11008">
    <property type="entry name" value="M35_deuterolysin_like"/>
    <property type="match status" value="1"/>
</dbReference>
<dbReference type="SMART" id="SM01351">
    <property type="entry name" value="Aspzincin_M35"/>
    <property type="match status" value="1"/>
</dbReference>
<dbReference type="InterPro" id="IPR024079">
    <property type="entry name" value="MetalloPept_cat_dom_sf"/>
</dbReference>
<dbReference type="GO" id="GO:0005576">
    <property type="term" value="C:extracellular region"/>
    <property type="evidence" value="ECO:0007669"/>
    <property type="project" value="UniProtKB-SubCell"/>
</dbReference>
<evidence type="ECO:0000256" key="9">
    <source>
        <dbReference type="ARBA" id="ARBA00022801"/>
    </source>
</evidence>
<feature type="region of interest" description="Disordered" evidence="16">
    <location>
        <begin position="112"/>
        <end position="176"/>
    </location>
</feature>
<dbReference type="SUPFAM" id="SSF55486">
    <property type="entry name" value="Metalloproteases ('zincins'), catalytic domain"/>
    <property type="match status" value="1"/>
</dbReference>
<evidence type="ECO:0000256" key="1">
    <source>
        <dbReference type="ARBA" id="ARBA00001187"/>
    </source>
</evidence>
<evidence type="ECO:0000256" key="5">
    <source>
        <dbReference type="ARBA" id="ARBA00022670"/>
    </source>
</evidence>
<evidence type="ECO:0000256" key="10">
    <source>
        <dbReference type="ARBA" id="ARBA00022833"/>
    </source>
</evidence>
<feature type="binding site" evidence="14">
    <location>
        <position position="644"/>
    </location>
    <ligand>
        <name>Zn(2+)</name>
        <dbReference type="ChEBI" id="CHEBI:29105"/>
        <note>catalytic</note>
    </ligand>
</feature>
<organism evidence="18 19">
    <name type="scientific">Ascobolus immersus RN42</name>
    <dbReference type="NCBI Taxonomy" id="1160509"/>
    <lineage>
        <taxon>Eukaryota</taxon>
        <taxon>Fungi</taxon>
        <taxon>Dikarya</taxon>
        <taxon>Ascomycota</taxon>
        <taxon>Pezizomycotina</taxon>
        <taxon>Pezizomycetes</taxon>
        <taxon>Pezizales</taxon>
        <taxon>Ascobolaceae</taxon>
        <taxon>Ascobolus</taxon>
    </lineage>
</organism>
<feature type="chain" id="PRO_5017845939" description="Neutral protease 2" evidence="15">
    <location>
        <begin position="20"/>
        <end position="690"/>
    </location>
</feature>
<keyword evidence="19" id="KW-1185">Reference proteome</keyword>
<evidence type="ECO:0000256" key="3">
    <source>
        <dbReference type="ARBA" id="ARBA00010279"/>
    </source>
</evidence>
<feature type="binding site" evidence="14">
    <location>
        <position position="640"/>
    </location>
    <ligand>
        <name>Zn(2+)</name>
        <dbReference type="ChEBI" id="CHEBI:29105"/>
        <note>catalytic</note>
    </ligand>
</feature>
<keyword evidence="9 15" id="KW-0378">Hydrolase</keyword>
<comment type="subcellular location">
    <subcellularLocation>
        <location evidence="2 15">Secreted</location>
    </subcellularLocation>
</comment>
<comment type="function">
    <text evidence="15">Secreted metalloproteinase that allows assimilation of proteinaceous substrates. Shows high activities on basic nuclear substrates such as histone and protamine.</text>
</comment>
<dbReference type="InterPro" id="IPR001384">
    <property type="entry name" value="Peptidase_M35"/>
</dbReference>
<evidence type="ECO:0000256" key="16">
    <source>
        <dbReference type="SAM" id="MobiDB-lite"/>
    </source>
</evidence>
<dbReference type="OrthoDB" id="412874at2759"/>
<keyword evidence="6 15" id="KW-0165">Cleavage on pair of basic residues</keyword>
<protein>
    <recommendedName>
        <fullName evidence="15">Neutral protease 2</fullName>
        <ecNumber evidence="15">3.4.24.39</ecNumber>
    </recommendedName>
    <alternativeName>
        <fullName evidence="15">Deuterolysin</fullName>
    </alternativeName>
</protein>
<reference evidence="18 19" key="1">
    <citation type="journal article" date="2018" name="Nat. Ecol. Evol.">
        <title>Pezizomycetes genomes reveal the molecular basis of ectomycorrhizal truffle lifestyle.</title>
        <authorList>
            <person name="Murat C."/>
            <person name="Payen T."/>
            <person name="Noel B."/>
            <person name="Kuo A."/>
            <person name="Morin E."/>
            <person name="Chen J."/>
            <person name="Kohler A."/>
            <person name="Krizsan K."/>
            <person name="Balestrini R."/>
            <person name="Da Silva C."/>
            <person name="Montanini B."/>
            <person name="Hainaut M."/>
            <person name="Levati E."/>
            <person name="Barry K.W."/>
            <person name="Belfiori B."/>
            <person name="Cichocki N."/>
            <person name="Clum A."/>
            <person name="Dockter R.B."/>
            <person name="Fauchery L."/>
            <person name="Guy J."/>
            <person name="Iotti M."/>
            <person name="Le Tacon F."/>
            <person name="Lindquist E.A."/>
            <person name="Lipzen A."/>
            <person name="Malagnac F."/>
            <person name="Mello A."/>
            <person name="Molinier V."/>
            <person name="Miyauchi S."/>
            <person name="Poulain J."/>
            <person name="Riccioni C."/>
            <person name="Rubini A."/>
            <person name="Sitrit Y."/>
            <person name="Splivallo R."/>
            <person name="Traeger S."/>
            <person name="Wang M."/>
            <person name="Zifcakova L."/>
            <person name="Wipf D."/>
            <person name="Zambonelli A."/>
            <person name="Paolocci F."/>
            <person name="Nowrousian M."/>
            <person name="Ottonello S."/>
            <person name="Baldrian P."/>
            <person name="Spatafora J.W."/>
            <person name="Henrissat B."/>
            <person name="Nagy L.G."/>
            <person name="Aury J.M."/>
            <person name="Wincker P."/>
            <person name="Grigoriev I.V."/>
            <person name="Bonfante P."/>
            <person name="Martin F.M."/>
        </authorList>
    </citation>
    <scope>NUCLEOTIDE SEQUENCE [LARGE SCALE GENOMIC DNA]</scope>
    <source>
        <strain evidence="18 19">RN42</strain>
    </source>
</reference>
<dbReference type="Gene3D" id="3.40.390.10">
    <property type="entry name" value="Collagenase (Catalytic Domain)"/>
    <property type="match status" value="1"/>
</dbReference>
<dbReference type="GO" id="GO:0046872">
    <property type="term" value="F:metal ion binding"/>
    <property type="evidence" value="ECO:0007669"/>
    <property type="project" value="UniProtKB-KW"/>
</dbReference>
<gene>
    <name evidence="18" type="ORF">BJ508DRAFT_378330</name>
</gene>
<feature type="compositionally biased region" description="Low complexity" evidence="16">
    <location>
        <begin position="134"/>
        <end position="144"/>
    </location>
</feature>
<evidence type="ECO:0000256" key="12">
    <source>
        <dbReference type="ARBA" id="ARBA00023145"/>
    </source>
</evidence>
<evidence type="ECO:0000256" key="2">
    <source>
        <dbReference type="ARBA" id="ARBA00004613"/>
    </source>
</evidence>
<keyword evidence="11 15" id="KW-0482">Metalloprotease</keyword>
<keyword evidence="12" id="KW-0865">Zymogen</keyword>
<dbReference type="EMBL" id="ML119711">
    <property type="protein sequence ID" value="RPA78482.1"/>
    <property type="molecule type" value="Genomic_DNA"/>
</dbReference>
<evidence type="ECO:0000313" key="18">
    <source>
        <dbReference type="EMBL" id="RPA78482.1"/>
    </source>
</evidence>
<dbReference type="GO" id="GO:0004222">
    <property type="term" value="F:metalloendopeptidase activity"/>
    <property type="evidence" value="ECO:0007669"/>
    <property type="project" value="InterPro"/>
</dbReference>
<evidence type="ECO:0000256" key="4">
    <source>
        <dbReference type="ARBA" id="ARBA00022525"/>
    </source>
</evidence>
<dbReference type="Pfam" id="PF02102">
    <property type="entry name" value="Peptidase_M35"/>
    <property type="match status" value="1"/>
</dbReference>
<feature type="compositionally biased region" description="Polar residues" evidence="16">
    <location>
        <begin position="153"/>
        <end position="169"/>
    </location>
</feature>